<name>A0A8J6XN31_9CYAN</name>
<organism evidence="2 3">
    <name type="scientific">Iningainema tapete BLCC-T55</name>
    <dbReference type="NCBI Taxonomy" id="2748662"/>
    <lineage>
        <taxon>Bacteria</taxon>
        <taxon>Bacillati</taxon>
        <taxon>Cyanobacteriota</taxon>
        <taxon>Cyanophyceae</taxon>
        <taxon>Nostocales</taxon>
        <taxon>Scytonemataceae</taxon>
        <taxon>Iningainema tapete</taxon>
    </lineage>
</organism>
<feature type="region of interest" description="Disordered" evidence="1">
    <location>
        <begin position="76"/>
        <end position="137"/>
    </location>
</feature>
<keyword evidence="3" id="KW-1185">Reference proteome</keyword>
<dbReference type="RefSeq" id="WP_190832452.1">
    <property type="nucleotide sequence ID" value="NZ_CAWPPI010000072.1"/>
</dbReference>
<sequence length="269" mass="29423">MNQITKKLRNTSVALFGAFCGGLLIVPAVPQLVVAQQQPQQKPNAKVNPCPKIFYEQPHDTRVFVPEGCPANTFTRQNGQGVSSSNYPATPSQSQIQMGVGGETTEQTTPSAPTMQQRQDMNMNSSSSETRVYQSSRQTNTNYIQPPLQGQQQTNRSYNLPQQTAVATVSPTSGKVSVKLVNETNAPVTYQIIGDSTQRTLGGKSEVMLQGLAIPKTVTFYRQDRGLLMVTPQGSSSQGSLQLTLRETTDFNMDRTTMRIEPNGSVYLN</sequence>
<feature type="compositionally biased region" description="Polar residues" evidence="1">
    <location>
        <begin position="104"/>
        <end position="137"/>
    </location>
</feature>
<protein>
    <submittedName>
        <fullName evidence="2">Uncharacterized protein</fullName>
    </submittedName>
</protein>
<comment type="caution">
    <text evidence="2">The sequence shown here is derived from an EMBL/GenBank/DDBJ whole genome shotgun (WGS) entry which is preliminary data.</text>
</comment>
<evidence type="ECO:0000313" key="3">
    <source>
        <dbReference type="Proteomes" id="UP000629098"/>
    </source>
</evidence>
<feature type="compositionally biased region" description="Polar residues" evidence="1">
    <location>
        <begin position="76"/>
        <end position="97"/>
    </location>
</feature>
<reference evidence="2" key="1">
    <citation type="submission" date="2020-09" db="EMBL/GenBank/DDBJ databases">
        <title>Iningainema tapete sp. nov. (Scytonemataceae, Cyanobacteria) from greenhouses in central Florida (USA) produces two types of nodularin with biosynthetic potential for microcystin-LR and anabaenopeptins.</title>
        <authorList>
            <person name="Berthold D.E."/>
            <person name="Lefler F.W."/>
            <person name="Huang I.-S."/>
            <person name="Abdulla H."/>
            <person name="Zimba P.V."/>
            <person name="Laughinghouse H.D. IV."/>
        </authorList>
    </citation>
    <scope>NUCLEOTIDE SEQUENCE</scope>
    <source>
        <strain evidence="2">BLCCT55</strain>
    </source>
</reference>
<evidence type="ECO:0000256" key="1">
    <source>
        <dbReference type="SAM" id="MobiDB-lite"/>
    </source>
</evidence>
<dbReference type="Proteomes" id="UP000629098">
    <property type="component" value="Unassembled WGS sequence"/>
</dbReference>
<evidence type="ECO:0000313" key="2">
    <source>
        <dbReference type="EMBL" id="MBD2774889.1"/>
    </source>
</evidence>
<gene>
    <name evidence="2" type="ORF">ICL16_23185</name>
</gene>
<proteinExistence type="predicted"/>
<dbReference type="AlphaFoldDB" id="A0A8J6XN31"/>
<accession>A0A8J6XN31</accession>
<dbReference type="EMBL" id="JACXAE010000072">
    <property type="protein sequence ID" value="MBD2774889.1"/>
    <property type="molecule type" value="Genomic_DNA"/>
</dbReference>